<dbReference type="Proteomes" id="UP000199820">
    <property type="component" value="Unassembled WGS sequence"/>
</dbReference>
<dbReference type="InterPro" id="IPR018170">
    <property type="entry name" value="Aldo/ket_reductase_CS"/>
</dbReference>
<feature type="domain" description="NADP-dependent oxidoreductase" evidence="7">
    <location>
        <begin position="29"/>
        <end position="260"/>
    </location>
</feature>
<feature type="active site" description="Proton donor" evidence="4">
    <location>
        <position position="52"/>
    </location>
</feature>
<sequence length="275" mass="31616">MSQINARMDLADGHSIPTIGFGCYDGYGDEMVQAVRTAAETGYRYFDSAERYRNEKEVGKGLAESGVRREDLYILSKIWPSSFGQTEETFDQTRRDLGTDYLDAYLIHWPGQDKPARLKTYEKMMDLRSAGKIRSLGVSNFLPEQMEEIKEEFGEYPVIHEMECHPSYGQRELIFRCRARKMQPIAYSPINRAVDLNSDTVRRLAEKYGRTPAQIVLRWHLEHSVIPIPKSVHGDRIRENFDVYHFELDVADIIAIDELEAGARAGKDPRTFPEA</sequence>
<dbReference type="PRINTS" id="PR00069">
    <property type="entry name" value="ALDKETRDTASE"/>
</dbReference>
<evidence type="ECO:0000256" key="3">
    <source>
        <dbReference type="ARBA" id="ARBA00023002"/>
    </source>
</evidence>
<dbReference type="InterPro" id="IPR036812">
    <property type="entry name" value="NAD(P)_OxRdtase_dom_sf"/>
</dbReference>
<dbReference type="SUPFAM" id="SSF51430">
    <property type="entry name" value="NAD(P)-linked oxidoreductase"/>
    <property type="match status" value="1"/>
</dbReference>
<dbReference type="InterPro" id="IPR023210">
    <property type="entry name" value="NADP_OxRdtase_dom"/>
</dbReference>
<feature type="site" description="Lowers pKa of active site Tyr" evidence="6">
    <location>
        <position position="77"/>
    </location>
</feature>
<protein>
    <submittedName>
        <fullName evidence="8">2,5-diketo-D-gluconate reductase A</fullName>
    </submittedName>
</protein>
<dbReference type="Gene3D" id="3.20.20.100">
    <property type="entry name" value="NADP-dependent oxidoreductase domain"/>
    <property type="match status" value="1"/>
</dbReference>
<evidence type="ECO:0000256" key="6">
    <source>
        <dbReference type="PIRSR" id="PIRSR000097-3"/>
    </source>
</evidence>
<dbReference type="Pfam" id="PF00248">
    <property type="entry name" value="Aldo_ket_red"/>
    <property type="match status" value="1"/>
</dbReference>
<dbReference type="EMBL" id="FOIL01000060">
    <property type="protein sequence ID" value="SET88416.1"/>
    <property type="molecule type" value="Genomic_DNA"/>
</dbReference>
<dbReference type="AlphaFoldDB" id="A0A1I0HWG8"/>
<comment type="similarity">
    <text evidence="1">Belongs to the aldo/keto reductase family.</text>
</comment>
<dbReference type="GO" id="GO:0016616">
    <property type="term" value="F:oxidoreductase activity, acting on the CH-OH group of donors, NAD or NADP as acceptor"/>
    <property type="evidence" value="ECO:0007669"/>
    <property type="project" value="UniProtKB-ARBA"/>
</dbReference>
<dbReference type="PROSITE" id="PS00063">
    <property type="entry name" value="ALDOKETO_REDUCTASE_3"/>
    <property type="match status" value="1"/>
</dbReference>
<reference evidence="8 9" key="1">
    <citation type="submission" date="2016-10" db="EMBL/GenBank/DDBJ databases">
        <authorList>
            <person name="de Groot N.N."/>
        </authorList>
    </citation>
    <scope>NUCLEOTIDE SEQUENCE [LARGE SCALE GENOMIC DNA]</scope>
    <source>
        <strain evidence="8 9">KH1P1</strain>
    </source>
</reference>
<evidence type="ECO:0000259" key="7">
    <source>
        <dbReference type="Pfam" id="PF00248"/>
    </source>
</evidence>
<dbReference type="FunFam" id="3.20.20.100:FF:000002">
    <property type="entry name" value="2,5-diketo-D-gluconic acid reductase A"/>
    <property type="match status" value="1"/>
</dbReference>
<dbReference type="PIRSF" id="PIRSF000097">
    <property type="entry name" value="AKR"/>
    <property type="match status" value="1"/>
</dbReference>
<dbReference type="CDD" id="cd19071">
    <property type="entry name" value="AKR_AKR1-5-like"/>
    <property type="match status" value="1"/>
</dbReference>
<dbReference type="OrthoDB" id="9804790at2"/>
<proteinExistence type="inferred from homology"/>
<dbReference type="STRING" id="1526.SAMN02910262_01044"/>
<keyword evidence="3" id="KW-0560">Oxidoreductase</keyword>
<dbReference type="InterPro" id="IPR020471">
    <property type="entry name" value="AKR"/>
</dbReference>
<keyword evidence="2" id="KW-0521">NADP</keyword>
<gene>
    <name evidence="8" type="ORF">SAMN04487771_10608</name>
</gene>
<evidence type="ECO:0000313" key="9">
    <source>
        <dbReference type="Proteomes" id="UP000199820"/>
    </source>
</evidence>
<dbReference type="eggNOG" id="COG0656">
    <property type="taxonomic scope" value="Bacteria"/>
</dbReference>
<evidence type="ECO:0000256" key="5">
    <source>
        <dbReference type="PIRSR" id="PIRSR000097-2"/>
    </source>
</evidence>
<evidence type="ECO:0000313" key="8">
    <source>
        <dbReference type="EMBL" id="SET88416.1"/>
    </source>
</evidence>
<dbReference type="PANTHER" id="PTHR43827">
    <property type="entry name" value="2,5-DIKETO-D-GLUCONIC ACID REDUCTASE"/>
    <property type="match status" value="1"/>
</dbReference>
<name>A0A1I0HWG8_9FIRM</name>
<evidence type="ECO:0000256" key="2">
    <source>
        <dbReference type="ARBA" id="ARBA00022857"/>
    </source>
</evidence>
<feature type="binding site" evidence="5">
    <location>
        <position position="108"/>
    </location>
    <ligand>
        <name>substrate</name>
    </ligand>
</feature>
<evidence type="ECO:0000256" key="1">
    <source>
        <dbReference type="ARBA" id="ARBA00007905"/>
    </source>
</evidence>
<dbReference type="RefSeq" id="WP_083378975.1">
    <property type="nucleotide sequence ID" value="NZ_FOIL01000060.1"/>
</dbReference>
<dbReference type="PANTHER" id="PTHR43827:SF3">
    <property type="entry name" value="NADP-DEPENDENT OXIDOREDUCTASE DOMAIN-CONTAINING PROTEIN"/>
    <property type="match status" value="1"/>
</dbReference>
<organism evidence="8 9">
    <name type="scientific">[Clostridium] aminophilum</name>
    <dbReference type="NCBI Taxonomy" id="1526"/>
    <lineage>
        <taxon>Bacteria</taxon>
        <taxon>Bacillati</taxon>
        <taxon>Bacillota</taxon>
        <taxon>Clostridia</taxon>
        <taxon>Lachnospirales</taxon>
        <taxon>Lachnospiraceae</taxon>
    </lineage>
</organism>
<keyword evidence="9" id="KW-1185">Reference proteome</keyword>
<dbReference type="PROSITE" id="PS00062">
    <property type="entry name" value="ALDOKETO_REDUCTASE_2"/>
    <property type="match status" value="1"/>
</dbReference>
<accession>A0A1I0HWG8</accession>
<dbReference type="PROSITE" id="PS51257">
    <property type="entry name" value="PROKAR_LIPOPROTEIN"/>
    <property type="match status" value="1"/>
</dbReference>
<evidence type="ECO:0000256" key="4">
    <source>
        <dbReference type="PIRSR" id="PIRSR000097-1"/>
    </source>
</evidence>